<name>A0ABQ9AHE5_9ROSI</name>
<comment type="caution">
    <text evidence="1">The sequence shown here is derived from an EMBL/GenBank/DDBJ whole genome shotgun (WGS) entry which is preliminary data.</text>
</comment>
<protein>
    <submittedName>
        <fullName evidence="1">Uncharacterized protein</fullName>
    </submittedName>
</protein>
<evidence type="ECO:0000313" key="2">
    <source>
        <dbReference type="Proteomes" id="UP001141253"/>
    </source>
</evidence>
<sequence length="48" mass="5693">MHVPRRLYMEPSFLKQIHTSCCVLLSILYVYSMAETPSSSNNKRYRIQ</sequence>
<evidence type="ECO:0000313" key="1">
    <source>
        <dbReference type="EMBL" id="KAJ6339929.1"/>
    </source>
</evidence>
<dbReference type="EMBL" id="JAPFFI010000020">
    <property type="protein sequence ID" value="KAJ6339929.1"/>
    <property type="molecule type" value="Genomic_DNA"/>
</dbReference>
<reference evidence="1" key="1">
    <citation type="submission" date="2022-10" db="EMBL/GenBank/DDBJ databases">
        <authorList>
            <person name="Hyden B.L."/>
            <person name="Feng K."/>
            <person name="Yates T."/>
            <person name="Jawdy S."/>
            <person name="Smart L.B."/>
            <person name="Muchero W."/>
        </authorList>
    </citation>
    <scope>NUCLEOTIDE SEQUENCE</scope>
    <source>
        <tissue evidence="1">Shoot tip</tissue>
    </source>
</reference>
<dbReference type="Proteomes" id="UP001141253">
    <property type="component" value="Chromosome 15W"/>
</dbReference>
<accession>A0ABQ9AHE5</accession>
<organism evidence="1 2">
    <name type="scientific">Salix suchowensis</name>
    <dbReference type="NCBI Taxonomy" id="1278906"/>
    <lineage>
        <taxon>Eukaryota</taxon>
        <taxon>Viridiplantae</taxon>
        <taxon>Streptophyta</taxon>
        <taxon>Embryophyta</taxon>
        <taxon>Tracheophyta</taxon>
        <taxon>Spermatophyta</taxon>
        <taxon>Magnoliopsida</taxon>
        <taxon>eudicotyledons</taxon>
        <taxon>Gunneridae</taxon>
        <taxon>Pentapetalae</taxon>
        <taxon>rosids</taxon>
        <taxon>fabids</taxon>
        <taxon>Malpighiales</taxon>
        <taxon>Salicaceae</taxon>
        <taxon>Saliceae</taxon>
        <taxon>Salix</taxon>
    </lineage>
</organism>
<keyword evidence="2" id="KW-1185">Reference proteome</keyword>
<proteinExistence type="predicted"/>
<reference evidence="1" key="2">
    <citation type="journal article" date="2023" name="Int. J. Mol. Sci.">
        <title>De Novo Assembly and Annotation of 11 Diverse Shrub Willow (Salix) Genomes Reveals Novel Gene Organization in Sex-Linked Regions.</title>
        <authorList>
            <person name="Hyden B."/>
            <person name="Feng K."/>
            <person name="Yates T.B."/>
            <person name="Jawdy S."/>
            <person name="Cereghino C."/>
            <person name="Smart L.B."/>
            <person name="Muchero W."/>
        </authorList>
    </citation>
    <scope>NUCLEOTIDE SEQUENCE</scope>
    <source>
        <tissue evidence="1">Shoot tip</tissue>
    </source>
</reference>
<gene>
    <name evidence="1" type="ORF">OIU77_007803</name>
</gene>